<comment type="similarity">
    <text evidence="4">Belongs to the TonB-dependent receptor family.</text>
</comment>
<feature type="signal peptide" evidence="6">
    <location>
        <begin position="1"/>
        <end position="46"/>
    </location>
</feature>
<dbReference type="SUPFAM" id="SSF56935">
    <property type="entry name" value="Porins"/>
    <property type="match status" value="1"/>
</dbReference>
<dbReference type="InterPro" id="IPR010104">
    <property type="entry name" value="TonB_rcpt_bac"/>
</dbReference>
<keyword evidence="3" id="KW-0998">Cell outer membrane</keyword>
<dbReference type="Gene3D" id="2.170.130.10">
    <property type="entry name" value="TonB-dependent receptor, plug domain"/>
    <property type="match status" value="1"/>
</dbReference>
<comment type="caution">
    <text evidence="9">The sequence shown here is derived from an EMBL/GenBank/DDBJ whole genome shotgun (WGS) entry which is preliminary data.</text>
</comment>
<evidence type="ECO:0000256" key="2">
    <source>
        <dbReference type="ARBA" id="ARBA00023136"/>
    </source>
</evidence>
<dbReference type="InterPro" id="IPR037066">
    <property type="entry name" value="Plug_dom_sf"/>
</dbReference>
<dbReference type="PANTHER" id="PTHR40980">
    <property type="entry name" value="PLUG DOMAIN-CONTAINING PROTEIN"/>
    <property type="match status" value="1"/>
</dbReference>
<dbReference type="Gene3D" id="2.40.170.20">
    <property type="entry name" value="TonB-dependent receptor, beta-barrel domain"/>
    <property type="match status" value="1"/>
</dbReference>
<evidence type="ECO:0000256" key="5">
    <source>
        <dbReference type="SAM" id="MobiDB-lite"/>
    </source>
</evidence>
<dbReference type="RefSeq" id="WP_189402119.1">
    <property type="nucleotide sequence ID" value="NZ_BMXA01000005.1"/>
</dbReference>
<gene>
    <name evidence="9" type="primary">iroN</name>
    <name evidence="9" type="ORF">GCM10008090_26750</name>
</gene>
<keyword evidence="10" id="KW-1185">Reference proteome</keyword>
<accession>A0A918RYD0</accession>
<protein>
    <submittedName>
        <fullName evidence="9">TonB-dependent receptor</fullName>
    </submittedName>
</protein>
<evidence type="ECO:0000256" key="1">
    <source>
        <dbReference type="ARBA" id="ARBA00004442"/>
    </source>
</evidence>
<reference evidence="9" key="1">
    <citation type="journal article" date="2014" name="Int. J. Syst. Evol. Microbiol.">
        <title>Complete genome sequence of Corynebacterium casei LMG S-19264T (=DSM 44701T), isolated from a smear-ripened cheese.</title>
        <authorList>
            <consortium name="US DOE Joint Genome Institute (JGI-PGF)"/>
            <person name="Walter F."/>
            <person name="Albersmeier A."/>
            <person name="Kalinowski J."/>
            <person name="Ruckert C."/>
        </authorList>
    </citation>
    <scope>NUCLEOTIDE SEQUENCE</scope>
    <source>
        <strain evidence="9">KCTC 12711</strain>
    </source>
</reference>
<comment type="subcellular location">
    <subcellularLocation>
        <location evidence="1 4">Cell outer membrane</location>
    </subcellularLocation>
</comment>
<dbReference type="Pfam" id="PF00593">
    <property type="entry name" value="TonB_dep_Rec_b-barrel"/>
    <property type="match status" value="1"/>
</dbReference>
<feature type="region of interest" description="Disordered" evidence="5">
    <location>
        <begin position="1"/>
        <end position="20"/>
    </location>
</feature>
<dbReference type="GO" id="GO:0009279">
    <property type="term" value="C:cell outer membrane"/>
    <property type="evidence" value="ECO:0007669"/>
    <property type="project" value="UniProtKB-SubCell"/>
</dbReference>
<dbReference type="NCBIfam" id="TIGR01782">
    <property type="entry name" value="TonB-Xanth-Caul"/>
    <property type="match status" value="1"/>
</dbReference>
<evidence type="ECO:0000259" key="7">
    <source>
        <dbReference type="Pfam" id="PF00593"/>
    </source>
</evidence>
<evidence type="ECO:0000256" key="6">
    <source>
        <dbReference type="SAM" id="SignalP"/>
    </source>
</evidence>
<evidence type="ECO:0000313" key="9">
    <source>
        <dbReference type="EMBL" id="GHA15798.1"/>
    </source>
</evidence>
<dbReference type="EMBL" id="BMXA01000005">
    <property type="protein sequence ID" value="GHA15798.1"/>
    <property type="molecule type" value="Genomic_DNA"/>
</dbReference>
<dbReference type="AlphaFoldDB" id="A0A918RYD0"/>
<sequence length="1071" mass="117129">MTRSQFVAKNRYGQSPERQAKANQFTKTKIALVVSSCLLGSSLSHAQSTADQAENSASNEVLEEIIVRGQRNALNRSLDIKRQSQQVMESITADDIGKMPDQNVTESLQRLTGIQIDREGGEGTKVRIRGLDQNVTLLNGETFLTGLEYFQLGEARVEFTNSLEGIPSELLGGVDVFKSPRASLVEGGLGGTINLKTRSPFSIGTDELLLAGNAKLDQGSDSSDAQPSGAVVLGKNWDDTFGAILSITTNNKTVHSDQAQTFSRQSFQVNTLANGQDYIRPGMLYFTDAETERERLGASLTLGWRPNDNWELSADWTHAGLDLDRSSYSVKHDMGVDGSAGLEAAYPFVSGSRGASILTPEEYLAPGLVNHNFAGGSIAHIQQGTFIAGGSEVNTGREMSDVTTDNIRLGAEFDSGGRLTASFDLSHSKADYESEYAFSDSRFSPYGVTTFTGQGDTGWQVVANNDPTPNTGADNTDDLRVWTYSTNGGLPDVRYADEGWLTDSRYLNFKSHWAFGDRVSNEETALRADIELDMDVGRLETLRFGARVADEEVDFVEGHYLADLSRNGAPATFDPSFDPGRGGVGLRATAGYDLGDVDGDGISDAQLFGPYYRYLDAAIGDKCPDATTSSGDPLCEALYGVDFARFGGTSPGVIPWETYSSNPNRAVRINDYFPSGNYQNGLLFDDAARMGNPGEWFQGIAAGAPVDFIEDPLESWVASEQTSAAYFEADFGGAEANWDLNIGVRVIRTETEITFSKASPATERLWSTDTWNGAFRDANLETKKVSYTDVLPSMNFSYDLDDQRKIRINAASVIARPDLQLLGRGFTQDLTRDIGCNCFRFNGGEAGNPDLDPFRADQFDLSYEWYFGDIGLASATFFYKDVESFIASRTVQETQPDQTPGGASTAGVTRPFNGDGGTVQGLELSFQTGFDNGFGLAANFTYSDSETGLESLTRTDLPLPGVSETSYNLIGFYENDVIQARLAYTWRDEYLAPTNTTIGVAGLDLPLSSWFRDYGQWDASFTYNFSDTLALSAEVINITGEEQERYLEWSENFFTYDSQETRYILGVNFRF</sequence>
<feature type="domain" description="TonB-dependent receptor-like beta-barrel" evidence="7">
    <location>
        <begin position="567"/>
        <end position="1038"/>
    </location>
</feature>
<proteinExistence type="inferred from homology"/>
<feature type="chain" id="PRO_5037288236" evidence="6">
    <location>
        <begin position="47"/>
        <end position="1071"/>
    </location>
</feature>
<dbReference type="Pfam" id="PF07715">
    <property type="entry name" value="Plug"/>
    <property type="match status" value="1"/>
</dbReference>
<dbReference type="InterPro" id="IPR036942">
    <property type="entry name" value="Beta-barrel_TonB_sf"/>
</dbReference>
<dbReference type="InterPro" id="IPR000531">
    <property type="entry name" value="Beta-barrel_TonB"/>
</dbReference>
<evidence type="ECO:0000256" key="3">
    <source>
        <dbReference type="ARBA" id="ARBA00023237"/>
    </source>
</evidence>
<dbReference type="PANTHER" id="PTHR40980:SF3">
    <property type="entry name" value="TONB-DEPENDENT RECEPTOR-LIKE BETA-BARREL DOMAIN-CONTAINING PROTEIN"/>
    <property type="match status" value="1"/>
</dbReference>
<keyword evidence="9" id="KW-0675">Receptor</keyword>
<evidence type="ECO:0000313" key="10">
    <source>
        <dbReference type="Proteomes" id="UP000614811"/>
    </source>
</evidence>
<keyword evidence="6" id="KW-0732">Signal</keyword>
<evidence type="ECO:0000259" key="8">
    <source>
        <dbReference type="Pfam" id="PF07715"/>
    </source>
</evidence>
<keyword evidence="4" id="KW-0798">TonB box</keyword>
<reference evidence="9" key="2">
    <citation type="submission" date="2020-09" db="EMBL/GenBank/DDBJ databases">
        <authorList>
            <person name="Sun Q."/>
            <person name="Kim S."/>
        </authorList>
    </citation>
    <scope>NUCLEOTIDE SEQUENCE</scope>
    <source>
        <strain evidence="9">KCTC 12711</strain>
    </source>
</reference>
<name>A0A918RYD0_9GAMM</name>
<dbReference type="InterPro" id="IPR012910">
    <property type="entry name" value="Plug_dom"/>
</dbReference>
<dbReference type="Proteomes" id="UP000614811">
    <property type="component" value="Unassembled WGS sequence"/>
</dbReference>
<keyword evidence="2 4" id="KW-0472">Membrane</keyword>
<evidence type="ECO:0000256" key="4">
    <source>
        <dbReference type="RuleBase" id="RU003357"/>
    </source>
</evidence>
<feature type="domain" description="TonB-dependent receptor plug" evidence="8">
    <location>
        <begin position="81"/>
        <end position="191"/>
    </location>
</feature>
<organism evidence="9 10">
    <name type="scientific">Arenicella chitinivorans</name>
    <dbReference type="NCBI Taxonomy" id="1329800"/>
    <lineage>
        <taxon>Bacteria</taxon>
        <taxon>Pseudomonadati</taxon>
        <taxon>Pseudomonadota</taxon>
        <taxon>Gammaproteobacteria</taxon>
        <taxon>Arenicellales</taxon>
        <taxon>Arenicellaceae</taxon>
        <taxon>Arenicella</taxon>
    </lineage>
</organism>